<dbReference type="SMART" id="SM00980">
    <property type="entry name" value="THAP"/>
    <property type="match status" value="1"/>
</dbReference>
<evidence type="ECO:0000256" key="4">
    <source>
        <dbReference type="ARBA" id="ARBA00023125"/>
    </source>
</evidence>
<dbReference type="PANTHER" id="PTHR23080:SF133">
    <property type="entry name" value="SI:CH211-262I1.5-RELATED"/>
    <property type="match status" value="1"/>
</dbReference>
<dbReference type="Proteomes" id="UP000515163">
    <property type="component" value="Unplaced"/>
</dbReference>
<keyword evidence="2 5" id="KW-0863">Zinc-finger</keyword>
<dbReference type="GO" id="GO:0003677">
    <property type="term" value="F:DNA binding"/>
    <property type="evidence" value="ECO:0007669"/>
    <property type="project" value="UniProtKB-UniRule"/>
</dbReference>
<reference evidence="9" key="1">
    <citation type="submission" date="2025-08" db="UniProtKB">
        <authorList>
            <consortium name="RefSeq"/>
        </authorList>
    </citation>
    <scope>IDENTIFICATION</scope>
    <source>
        <tissue evidence="9">Tentacle</tissue>
    </source>
</reference>
<evidence type="ECO:0000313" key="8">
    <source>
        <dbReference type="Proteomes" id="UP000515163"/>
    </source>
</evidence>
<evidence type="ECO:0000313" key="9">
    <source>
        <dbReference type="RefSeq" id="XP_031550148.1"/>
    </source>
</evidence>
<evidence type="ECO:0000256" key="2">
    <source>
        <dbReference type="ARBA" id="ARBA00022771"/>
    </source>
</evidence>
<keyword evidence="1" id="KW-0479">Metal-binding</keyword>
<feature type="non-terminal residue" evidence="9">
    <location>
        <position position="310"/>
    </location>
</feature>
<dbReference type="AlphaFoldDB" id="A0A6P8H3H0"/>
<dbReference type="Gene3D" id="6.20.210.20">
    <property type="entry name" value="THAP domain"/>
    <property type="match status" value="1"/>
</dbReference>
<evidence type="ECO:0000256" key="5">
    <source>
        <dbReference type="PROSITE-ProRule" id="PRU00309"/>
    </source>
</evidence>
<name>A0A6P8H3H0_ACTTE</name>
<dbReference type="FunCoup" id="A0A6P8H3H0">
    <property type="interactions" value="2441"/>
</dbReference>
<keyword evidence="8" id="KW-1185">Reference proteome</keyword>
<dbReference type="InParanoid" id="A0A6P8H3H0"/>
<dbReference type="SUPFAM" id="SSF57716">
    <property type="entry name" value="Glucocorticoid receptor-like (DNA-binding domain)"/>
    <property type="match status" value="1"/>
</dbReference>
<dbReference type="InterPro" id="IPR027805">
    <property type="entry name" value="Transposase_HTH_dom"/>
</dbReference>
<accession>A0A6P8H3H0</accession>
<organism evidence="8 9">
    <name type="scientific">Actinia tenebrosa</name>
    <name type="common">Australian red waratah sea anemone</name>
    <dbReference type="NCBI Taxonomy" id="6105"/>
    <lineage>
        <taxon>Eukaryota</taxon>
        <taxon>Metazoa</taxon>
        <taxon>Cnidaria</taxon>
        <taxon>Anthozoa</taxon>
        <taxon>Hexacorallia</taxon>
        <taxon>Actiniaria</taxon>
        <taxon>Actiniidae</taxon>
        <taxon>Actinia</taxon>
    </lineage>
</organism>
<dbReference type="OrthoDB" id="5958443at2759"/>
<feature type="domain" description="THAP-type" evidence="7">
    <location>
        <begin position="1"/>
        <end position="87"/>
    </location>
</feature>
<proteinExistence type="predicted"/>
<dbReference type="SMART" id="SM00692">
    <property type="entry name" value="DM3"/>
    <property type="match status" value="1"/>
</dbReference>
<dbReference type="RefSeq" id="XP_031550148.1">
    <property type="nucleotide sequence ID" value="XM_031694288.1"/>
</dbReference>
<protein>
    <submittedName>
        <fullName evidence="9">Uncharacterized protein LOC116287600</fullName>
    </submittedName>
</protein>
<keyword evidence="6" id="KW-0175">Coiled coil</keyword>
<dbReference type="InterPro" id="IPR038441">
    <property type="entry name" value="THAP_Znf_sf"/>
</dbReference>
<keyword evidence="4 5" id="KW-0238">DNA-binding</keyword>
<dbReference type="GO" id="GO:0008270">
    <property type="term" value="F:zinc ion binding"/>
    <property type="evidence" value="ECO:0007669"/>
    <property type="project" value="UniProtKB-KW"/>
</dbReference>
<evidence type="ECO:0000259" key="7">
    <source>
        <dbReference type="PROSITE" id="PS50950"/>
    </source>
</evidence>
<sequence length="310" mass="36088">MPTHCCVPFCTKKGYRDDNDGKISYFIFPKDNNIRKLWVHAIRREEGKSFQIVSSTKVCSRHFKEEDLNRTLAGKICLEPGVVPLVFPWRTSPRKRKPPSLRSLNFPSCSASNNAGEDRDNIFVESANIETIESVKEDFEKTREVETQTNFVEVRDFETQTDFEDVLKLAKDYETQIKQLETEIEHISKQKDVLKSKLFSVERFSHKQSSIAFYTGFPNYDVFMEIFTYLDPGDKGENIRYYTSTTSDVSPNVYDQEEEINENKRGRSRLLRPIDEYFLAMCRLRQGFAEEHIGHLFHVSTSTVSRILIS</sequence>
<dbReference type="Pfam" id="PF05485">
    <property type="entry name" value="THAP"/>
    <property type="match status" value="1"/>
</dbReference>
<dbReference type="GeneID" id="116287600"/>
<keyword evidence="3" id="KW-0862">Zinc</keyword>
<dbReference type="PROSITE" id="PS50950">
    <property type="entry name" value="ZF_THAP"/>
    <property type="match status" value="1"/>
</dbReference>
<dbReference type="KEGG" id="aten:116287600"/>
<evidence type="ECO:0000256" key="3">
    <source>
        <dbReference type="ARBA" id="ARBA00022833"/>
    </source>
</evidence>
<feature type="coiled-coil region" evidence="6">
    <location>
        <begin position="163"/>
        <end position="197"/>
    </location>
</feature>
<evidence type="ECO:0000256" key="6">
    <source>
        <dbReference type="SAM" id="Coils"/>
    </source>
</evidence>
<evidence type="ECO:0000256" key="1">
    <source>
        <dbReference type="ARBA" id="ARBA00022723"/>
    </source>
</evidence>
<dbReference type="Pfam" id="PF13613">
    <property type="entry name" value="HTH_Tnp_4"/>
    <property type="match status" value="1"/>
</dbReference>
<dbReference type="InterPro" id="IPR006612">
    <property type="entry name" value="THAP_Znf"/>
</dbReference>
<gene>
    <name evidence="9" type="primary">LOC116287600</name>
</gene>
<dbReference type="PANTHER" id="PTHR23080">
    <property type="entry name" value="THAP DOMAIN PROTEIN"/>
    <property type="match status" value="1"/>
</dbReference>